<evidence type="ECO:0000313" key="2">
    <source>
        <dbReference type="EMBL" id="NGZ88053.1"/>
    </source>
</evidence>
<feature type="transmembrane region" description="Helical" evidence="1">
    <location>
        <begin position="161"/>
        <end position="180"/>
    </location>
</feature>
<feature type="transmembrane region" description="Helical" evidence="1">
    <location>
        <begin position="369"/>
        <end position="387"/>
    </location>
</feature>
<dbReference type="Proteomes" id="UP000666369">
    <property type="component" value="Unassembled WGS sequence"/>
</dbReference>
<feature type="transmembrane region" description="Helical" evidence="1">
    <location>
        <begin position="187"/>
        <end position="205"/>
    </location>
</feature>
<comment type="caution">
    <text evidence="2">The sequence shown here is derived from an EMBL/GenBank/DDBJ whole genome shotgun (WGS) entry which is preliminary data.</text>
</comment>
<evidence type="ECO:0000313" key="3">
    <source>
        <dbReference type="Proteomes" id="UP000666369"/>
    </source>
</evidence>
<sequence length="457" mass="51213">MKIPALLSPLRRLRRGQQAIILLMCVLFLFLAALAGGTYRMNNGDGWRTLRVAAVDDQNSYQKMRPYPQSFLFLPLARVKPTDLVPVSSAAAITETAALVQRGLGFERYNTLWVCWFYLALYLSGITAMLLSGRKLIGGVLLVLLVNPYILSYFNSPFEDSLLIALIPLLTFFAFERNVLAHHANQWLGLLITASKVQFLPFFLIGLRRRAWRRNVIVMLVGMLCIAALLFKNSKFSSANRYNRYFNGLAYSMASVSSWDARDFDARRALAPAMVRADALRLPAQAAPYWGTSYWPTGDALPAAQQIELAPNLRRWYWSTVFDNPRYAHRVVTEPILTAFKADYRMNYIFGSSLPAAALAPHAQLMRHLGALSLIATLCSLALALYGRQLRFTIYNLFLLGYPILVVYGDGYYELEKHLFPTTLLGLVFPLAHLLRAVPSRRADTATARADIAAAGG</sequence>
<reference evidence="3" key="2">
    <citation type="submission" date="2023-07" db="EMBL/GenBank/DDBJ databases">
        <title>Duganella aceri sp. nov., isolated from tree sap.</title>
        <authorList>
            <person name="Kim I.S."/>
        </authorList>
    </citation>
    <scope>NUCLEOTIDE SEQUENCE [LARGE SCALE GENOMIC DNA]</scope>
    <source>
        <strain evidence="3">SAP-35</strain>
    </source>
</reference>
<dbReference type="RefSeq" id="WP_166108168.1">
    <property type="nucleotide sequence ID" value="NZ_JAADJT010000016.1"/>
</dbReference>
<protein>
    <recommendedName>
        <fullName evidence="4">DUF2029 domain-containing protein</fullName>
    </recommendedName>
</protein>
<name>A0ABX0FTN4_9BURK</name>
<feature type="transmembrane region" description="Helical" evidence="1">
    <location>
        <begin position="20"/>
        <end position="39"/>
    </location>
</feature>
<evidence type="ECO:0000256" key="1">
    <source>
        <dbReference type="SAM" id="Phobius"/>
    </source>
</evidence>
<dbReference type="EMBL" id="JAADJT010000016">
    <property type="protein sequence ID" value="NGZ88053.1"/>
    <property type="molecule type" value="Genomic_DNA"/>
</dbReference>
<feature type="transmembrane region" description="Helical" evidence="1">
    <location>
        <begin position="136"/>
        <end position="155"/>
    </location>
</feature>
<proteinExistence type="predicted"/>
<feature type="transmembrane region" description="Helical" evidence="1">
    <location>
        <begin position="111"/>
        <end position="131"/>
    </location>
</feature>
<reference evidence="2 3" key="1">
    <citation type="submission" date="2020-01" db="EMBL/GenBank/DDBJ databases">
        <authorList>
            <person name="Lee S.D."/>
        </authorList>
    </citation>
    <scope>NUCLEOTIDE SEQUENCE [LARGE SCALE GENOMIC DNA]</scope>
    <source>
        <strain evidence="2 3">SAP-35</strain>
    </source>
</reference>
<feature type="transmembrane region" description="Helical" evidence="1">
    <location>
        <begin position="419"/>
        <end position="438"/>
    </location>
</feature>
<keyword evidence="3" id="KW-1185">Reference proteome</keyword>
<organism evidence="2 3">
    <name type="scientific">Duganella aceris</name>
    <dbReference type="NCBI Taxonomy" id="2703883"/>
    <lineage>
        <taxon>Bacteria</taxon>
        <taxon>Pseudomonadati</taxon>
        <taxon>Pseudomonadota</taxon>
        <taxon>Betaproteobacteria</taxon>
        <taxon>Burkholderiales</taxon>
        <taxon>Oxalobacteraceae</taxon>
        <taxon>Telluria group</taxon>
        <taxon>Duganella</taxon>
    </lineage>
</organism>
<evidence type="ECO:0008006" key="4">
    <source>
        <dbReference type="Google" id="ProtNLM"/>
    </source>
</evidence>
<keyword evidence="1" id="KW-0472">Membrane</keyword>
<feature type="transmembrane region" description="Helical" evidence="1">
    <location>
        <begin position="211"/>
        <end position="231"/>
    </location>
</feature>
<keyword evidence="1" id="KW-1133">Transmembrane helix</keyword>
<keyword evidence="1" id="KW-0812">Transmembrane</keyword>
<accession>A0ABX0FTN4</accession>
<gene>
    <name evidence="2" type="ORF">GW587_27810</name>
</gene>
<feature type="transmembrane region" description="Helical" evidence="1">
    <location>
        <begin position="394"/>
        <end position="413"/>
    </location>
</feature>